<comment type="similarity">
    <text evidence="1">Belongs to the paxM FAD-dependent monooxygenase family.</text>
</comment>
<dbReference type="Proteomes" id="UP000030766">
    <property type="component" value="Unassembled WGS sequence"/>
</dbReference>
<dbReference type="PANTHER" id="PTHR13789">
    <property type="entry name" value="MONOOXYGENASE"/>
    <property type="match status" value="1"/>
</dbReference>
<dbReference type="Pfam" id="PF01494">
    <property type="entry name" value="FAD_binding_3"/>
    <property type="match status" value="1"/>
</dbReference>
<dbReference type="AlphaFoldDB" id="W9KGL2"/>
<evidence type="ECO:0000256" key="4">
    <source>
        <dbReference type="ARBA" id="ARBA00023002"/>
    </source>
</evidence>
<evidence type="ECO:0000313" key="7">
    <source>
        <dbReference type="EMBL" id="EWZ43521.1"/>
    </source>
</evidence>
<dbReference type="GO" id="GO:0004497">
    <property type="term" value="F:monooxygenase activity"/>
    <property type="evidence" value="ECO:0007669"/>
    <property type="project" value="UniProtKB-KW"/>
</dbReference>
<keyword evidence="4" id="KW-0560">Oxidoreductase</keyword>
<dbReference type="HOGENOM" id="CLU_1619079_0_0_1"/>
<proteinExistence type="inferred from homology"/>
<reference evidence="7" key="2">
    <citation type="submission" date="2012-06" db="EMBL/GenBank/DDBJ databases">
        <title>Annotation of the Genome Sequence of Fusarium oxysporum Fo47.</title>
        <authorList>
            <consortium name="The Broad Institute Genomics Platform"/>
            <person name="Ma L.-J."/>
            <person name="Corby-Kistler H."/>
            <person name="Broz K."/>
            <person name="Gale L.R."/>
            <person name="Jonkers W."/>
            <person name="O'Donnell K."/>
            <person name="Ploetz R."/>
            <person name="Steinberg C."/>
            <person name="Schwartz D.C."/>
            <person name="VanEtten H."/>
            <person name="Zhou S."/>
            <person name="Young S.K."/>
            <person name="Zeng Q."/>
            <person name="Gargeya S."/>
            <person name="Fitzgerald M."/>
            <person name="Abouelleil A."/>
            <person name="Alvarado L."/>
            <person name="Chapman S.B."/>
            <person name="Gainer-Dewar J."/>
            <person name="Goldberg J."/>
            <person name="Griggs A."/>
            <person name="Gujja S."/>
            <person name="Hansen M."/>
            <person name="Howarth C."/>
            <person name="Imamovic A."/>
            <person name="Ireland A."/>
            <person name="Larimer J."/>
            <person name="McCowan C."/>
            <person name="Murphy C."/>
            <person name="Pearson M."/>
            <person name="Poon T.W."/>
            <person name="Priest M."/>
            <person name="Roberts A."/>
            <person name="Saif S."/>
            <person name="Shea T."/>
            <person name="Sykes S."/>
            <person name="Wortman J."/>
            <person name="Nusbaum C."/>
            <person name="Birren B."/>
        </authorList>
    </citation>
    <scope>NUCLEOTIDE SEQUENCE</scope>
    <source>
        <strain evidence="7">Fo47</strain>
    </source>
</reference>
<keyword evidence="2" id="KW-0285">Flavoprotein</keyword>
<evidence type="ECO:0000256" key="5">
    <source>
        <dbReference type="ARBA" id="ARBA00023033"/>
    </source>
</evidence>
<name>W9KGL2_FUSOX</name>
<dbReference type="EMBL" id="JH717898">
    <property type="protein sequence ID" value="EWZ43521.1"/>
    <property type="molecule type" value="Genomic_DNA"/>
</dbReference>
<dbReference type="PANTHER" id="PTHR13789:SF309">
    <property type="entry name" value="PUTATIVE (AFU_ORTHOLOGUE AFUA_6G14510)-RELATED"/>
    <property type="match status" value="1"/>
</dbReference>
<evidence type="ECO:0000259" key="6">
    <source>
        <dbReference type="Pfam" id="PF01494"/>
    </source>
</evidence>
<dbReference type="VEuPathDB" id="FungiDB:FOZG_04616"/>
<evidence type="ECO:0000256" key="3">
    <source>
        <dbReference type="ARBA" id="ARBA00022827"/>
    </source>
</evidence>
<evidence type="ECO:0000256" key="2">
    <source>
        <dbReference type="ARBA" id="ARBA00022630"/>
    </source>
</evidence>
<reference evidence="7" key="1">
    <citation type="submission" date="2011-06" db="EMBL/GenBank/DDBJ databases">
        <title>The Genome Sequence of Fusarium oxysporum Fo47.</title>
        <authorList>
            <consortium name="The Broad Institute Genome Sequencing Platform"/>
            <person name="Ma L.-J."/>
            <person name="Gale L.R."/>
            <person name="Schwartz D.C."/>
            <person name="Zhou S."/>
            <person name="Corby-Kistler H."/>
            <person name="Young S.K."/>
            <person name="Zeng Q."/>
            <person name="Gargeya S."/>
            <person name="Fitzgerald M."/>
            <person name="Haas B."/>
            <person name="Abouelleil A."/>
            <person name="Alvarado L."/>
            <person name="Arachchi H.M."/>
            <person name="Berlin A."/>
            <person name="Brown A."/>
            <person name="Chapman S.B."/>
            <person name="Chen Z."/>
            <person name="Dunbar C."/>
            <person name="Freedman E."/>
            <person name="Gearin G."/>
            <person name="Gellesch M."/>
            <person name="Goldberg J."/>
            <person name="Griggs A."/>
            <person name="Gujja S."/>
            <person name="Heiman D."/>
            <person name="Howarth C."/>
            <person name="Larson L."/>
            <person name="Lui A."/>
            <person name="MacDonald P.J.P."/>
            <person name="Mehta T."/>
            <person name="Montmayeur A."/>
            <person name="Murphy C."/>
            <person name="Neiman D."/>
            <person name="Pearson M."/>
            <person name="Priest M."/>
            <person name="Roberts A."/>
            <person name="Saif S."/>
            <person name="Shea T."/>
            <person name="Shenoy N."/>
            <person name="Sisk P."/>
            <person name="Stolte C."/>
            <person name="Sykes S."/>
            <person name="Wortman J."/>
            <person name="Nusbaum C."/>
            <person name="Birren B."/>
        </authorList>
    </citation>
    <scope>NUCLEOTIDE SEQUENCE [LARGE SCALE GENOMIC DNA]</scope>
    <source>
        <strain evidence="7">Fo47</strain>
    </source>
</reference>
<protein>
    <recommendedName>
        <fullName evidence="6">FAD-binding domain-containing protein</fullName>
    </recommendedName>
</protein>
<organism evidence="7">
    <name type="scientific">Fusarium oxysporum Fo47</name>
    <dbReference type="NCBI Taxonomy" id="660027"/>
    <lineage>
        <taxon>Eukaryota</taxon>
        <taxon>Fungi</taxon>
        <taxon>Dikarya</taxon>
        <taxon>Ascomycota</taxon>
        <taxon>Pezizomycotina</taxon>
        <taxon>Sordariomycetes</taxon>
        <taxon>Hypocreomycetidae</taxon>
        <taxon>Hypocreales</taxon>
        <taxon>Nectriaceae</taxon>
        <taxon>Fusarium</taxon>
        <taxon>Fusarium oxysporum species complex</taxon>
    </lineage>
</organism>
<feature type="domain" description="FAD-binding" evidence="6">
    <location>
        <begin position="61"/>
        <end position="97"/>
    </location>
</feature>
<keyword evidence="3" id="KW-0274">FAD</keyword>
<evidence type="ECO:0000256" key="1">
    <source>
        <dbReference type="ARBA" id="ARBA00007992"/>
    </source>
</evidence>
<accession>W9KGL2</accession>
<sequence length="164" mass="18540">MPMAENQEAWEEWKALKEDKVTLKRDIAACFEKGSIKGLELIINESDWYFYPVYMLPPEGRWSKGRVFLLGDAAHAMPPQGESTGIAIEDGVLFAHVLGEGIAKGVPYVTEACEVLRRHGIEKMHAETMFRWNAGSSPSWPWNLLLGPIFFFPTIDRKITLNGM</sequence>
<dbReference type="GO" id="GO:0071949">
    <property type="term" value="F:FAD binding"/>
    <property type="evidence" value="ECO:0007669"/>
    <property type="project" value="InterPro"/>
</dbReference>
<dbReference type="InterPro" id="IPR036188">
    <property type="entry name" value="FAD/NAD-bd_sf"/>
</dbReference>
<dbReference type="InterPro" id="IPR050493">
    <property type="entry name" value="FAD-dep_Monooxygenase_BioMet"/>
</dbReference>
<keyword evidence="5" id="KW-0503">Monooxygenase</keyword>
<dbReference type="Gene3D" id="3.50.50.60">
    <property type="entry name" value="FAD/NAD(P)-binding domain"/>
    <property type="match status" value="1"/>
</dbReference>
<gene>
    <name evidence="7" type="ORF">FOZG_04616</name>
</gene>
<dbReference type="SUPFAM" id="SSF51905">
    <property type="entry name" value="FAD/NAD(P)-binding domain"/>
    <property type="match status" value="1"/>
</dbReference>
<dbReference type="InterPro" id="IPR002938">
    <property type="entry name" value="FAD-bd"/>
</dbReference>